<keyword evidence="2" id="KW-0732">Signal</keyword>
<evidence type="ECO:0000256" key="3">
    <source>
        <dbReference type="SAM" id="MobiDB-lite"/>
    </source>
</evidence>
<dbReference type="PROSITE" id="PS50198">
    <property type="entry name" value="PPIC_PPIASE_2"/>
    <property type="match status" value="1"/>
</dbReference>
<dbReference type="InterPro" id="IPR046357">
    <property type="entry name" value="PPIase_dom_sf"/>
</dbReference>
<dbReference type="EC" id="5.2.1.8" evidence="2"/>
<feature type="region of interest" description="Disordered" evidence="3">
    <location>
        <begin position="63"/>
        <end position="84"/>
    </location>
</feature>
<dbReference type="Pfam" id="PF13616">
    <property type="entry name" value="Rotamase_3"/>
    <property type="match status" value="1"/>
</dbReference>
<reference evidence="6" key="1">
    <citation type="submission" date="2017-03" db="EMBL/GenBank/DDBJ databases">
        <title>Phytopthora megakarya and P. palmivora, two closely related causual agents of cacao black pod achieved similar genome size and gene model numbers by different mechanisms.</title>
        <authorList>
            <person name="Ali S."/>
            <person name="Shao J."/>
            <person name="Larry D.J."/>
            <person name="Kronmiller B."/>
            <person name="Shen D."/>
            <person name="Strem M.D."/>
            <person name="Melnick R.L."/>
            <person name="Guiltinan M.J."/>
            <person name="Tyler B.M."/>
            <person name="Meinhardt L.W."/>
            <person name="Bailey B.A."/>
        </authorList>
    </citation>
    <scope>NUCLEOTIDE SEQUENCE [LARGE SCALE GENOMIC DNA]</scope>
    <source>
        <strain evidence="6">zdho120</strain>
    </source>
</reference>
<gene>
    <name evidence="5" type="ORF">PHMEG_00026183</name>
</gene>
<dbReference type="GO" id="GO:0003755">
    <property type="term" value="F:peptidyl-prolyl cis-trans isomerase activity"/>
    <property type="evidence" value="ECO:0007669"/>
    <property type="project" value="UniProtKB-UniRule"/>
</dbReference>
<dbReference type="PANTHER" id="PTHR43629">
    <property type="entry name" value="PEPTIDYL-PROLYL CIS-TRANS ISOMERASE"/>
    <property type="match status" value="1"/>
</dbReference>
<evidence type="ECO:0000256" key="2">
    <source>
        <dbReference type="RuleBase" id="RU363014"/>
    </source>
</evidence>
<dbReference type="EMBL" id="NBNE01006274">
    <property type="protein sequence ID" value="OWZ02282.1"/>
    <property type="molecule type" value="Genomic_DNA"/>
</dbReference>
<dbReference type="OrthoDB" id="1911748at2759"/>
<feature type="signal peptide" evidence="2">
    <location>
        <begin position="1"/>
        <end position="25"/>
    </location>
</feature>
<dbReference type="InterPro" id="IPR052204">
    <property type="entry name" value="PpiC/parvulin_rotamase"/>
</dbReference>
<dbReference type="SUPFAM" id="SSF54534">
    <property type="entry name" value="FKBP-like"/>
    <property type="match status" value="1"/>
</dbReference>
<feature type="chain" id="PRO_5011826311" description="Peptidyl-prolyl cis-trans isomerase" evidence="2">
    <location>
        <begin position="26"/>
        <end position="142"/>
    </location>
</feature>
<accession>A0A225VAB7</accession>
<evidence type="ECO:0000313" key="5">
    <source>
        <dbReference type="EMBL" id="OWZ02282.1"/>
    </source>
</evidence>
<organism evidence="5 6">
    <name type="scientific">Phytophthora megakarya</name>
    <dbReference type="NCBI Taxonomy" id="4795"/>
    <lineage>
        <taxon>Eukaryota</taxon>
        <taxon>Sar</taxon>
        <taxon>Stramenopiles</taxon>
        <taxon>Oomycota</taxon>
        <taxon>Peronosporomycetes</taxon>
        <taxon>Peronosporales</taxon>
        <taxon>Peronosporaceae</taxon>
        <taxon>Phytophthora</taxon>
    </lineage>
</organism>
<evidence type="ECO:0000256" key="1">
    <source>
        <dbReference type="PROSITE-ProRule" id="PRU00278"/>
    </source>
</evidence>
<dbReference type="Gene3D" id="3.10.50.40">
    <property type="match status" value="1"/>
</dbReference>
<keyword evidence="1 2" id="KW-0697">Rotamase</keyword>
<name>A0A225VAB7_9STRA</name>
<evidence type="ECO:0000259" key="4">
    <source>
        <dbReference type="PROSITE" id="PS50198"/>
    </source>
</evidence>
<dbReference type="PANTHER" id="PTHR43629:SF2">
    <property type="entry name" value="RHODANESE-LIKE_PPIC DOMAIN-CONTAINING PROTEIN 12, CHLOROPLASTIC"/>
    <property type="match status" value="1"/>
</dbReference>
<keyword evidence="6" id="KW-1185">Reference proteome</keyword>
<dbReference type="STRING" id="4795.A0A225VAB7"/>
<comment type="catalytic activity">
    <reaction evidence="2">
        <text>[protein]-peptidylproline (omega=180) = [protein]-peptidylproline (omega=0)</text>
        <dbReference type="Rhea" id="RHEA:16237"/>
        <dbReference type="Rhea" id="RHEA-COMP:10747"/>
        <dbReference type="Rhea" id="RHEA-COMP:10748"/>
        <dbReference type="ChEBI" id="CHEBI:83833"/>
        <dbReference type="ChEBI" id="CHEBI:83834"/>
        <dbReference type="EC" id="5.2.1.8"/>
    </reaction>
</comment>
<dbReference type="AlphaFoldDB" id="A0A225VAB7"/>
<protein>
    <recommendedName>
        <fullName evidence="2">Peptidyl-prolyl cis-trans isomerase</fullName>
        <ecNumber evidence="2">5.2.1.8</ecNumber>
    </recommendedName>
</protein>
<dbReference type="Proteomes" id="UP000198211">
    <property type="component" value="Unassembled WGS sequence"/>
</dbReference>
<sequence length="142" mass="15587">MAKRLYALLGLVLMAAVLNVLNVLAEAPKARASHILVPTEDECDAILKQLEASDDLEPTFARMAKERSKCPSSRKGGDLGSFGRGQMVPEFDKVAFEKPMGDVHKVKTQFGWHLVLITDRSGMSDDVLSELDDGGDEQDRDL</sequence>
<comment type="caution">
    <text evidence="5">The sequence shown here is derived from an EMBL/GenBank/DDBJ whole genome shotgun (WGS) entry which is preliminary data.</text>
</comment>
<feature type="domain" description="PpiC" evidence="4">
    <location>
        <begin position="27"/>
        <end position="119"/>
    </location>
</feature>
<keyword evidence="1 2" id="KW-0413">Isomerase</keyword>
<proteinExistence type="predicted"/>
<dbReference type="InterPro" id="IPR000297">
    <property type="entry name" value="PPIase_PpiC"/>
</dbReference>
<evidence type="ECO:0000313" key="6">
    <source>
        <dbReference type="Proteomes" id="UP000198211"/>
    </source>
</evidence>